<comment type="similarity">
    <text evidence="2 9">Belongs to the membrane fusion protein (MFP) (TC 8.A.1) family.</text>
</comment>
<evidence type="ECO:0000256" key="11">
    <source>
        <dbReference type="SAM" id="MobiDB-lite"/>
    </source>
</evidence>
<dbReference type="InterPro" id="IPR006144">
    <property type="entry name" value="Secretion_HlyD_CS"/>
</dbReference>
<comment type="caution">
    <text evidence="14">The sequence shown here is derived from an EMBL/GenBank/DDBJ whole genome shotgun (WGS) entry which is preliminary data.</text>
</comment>
<protein>
    <recommendedName>
        <fullName evidence="9">Membrane fusion protein (MFP) family protein</fullName>
    </recommendedName>
</protein>
<dbReference type="Proteomes" id="UP000322084">
    <property type="component" value="Unassembled WGS sequence"/>
</dbReference>
<dbReference type="NCBIfam" id="TIGR01843">
    <property type="entry name" value="type_I_hlyD"/>
    <property type="match status" value="1"/>
</dbReference>
<evidence type="ECO:0000256" key="6">
    <source>
        <dbReference type="ARBA" id="ARBA00022692"/>
    </source>
</evidence>
<sequence>MSKLPAAPGNADHKGGHTLPSLRFTRSERQVLSRSVYLEETGPSWGIYGIIFAITGLIAVFIIWSALTRLDETVAARGSILPASFVQPVQHLEGGIVSSVAVNDGDYVEAGDEIVTMDHTLARSDYLSLKVREASLALQIERLRAFALGKAPDFSSYIDEYPDLVADQKAIYSAQAEARDAQIAIIDSQIIARQQEVNGLREHLGMLEKQSLLLAEELDMRKTLLDKGLTNKVVYLDTQRRSNQVEGEIARTRSEIARAEADVAQARGSRLEIEERLRGDALEQLGRFSNDQAEINEQLTQLSDRVDRTVVRAPVSGRVAGLSVTGPGGVLPPGALIAEIVPDNNGILAEGRISPRDIGHISVGQTVTVKVDTYDYTRFGGVMGTVKSVSATSFKDEDGNFYFKCLISLDQNYVGNDPRNNAITAGMTLVADIKTGEKSLLGYLWRPVQQSLSGAFTER</sequence>
<feature type="coiled-coil region" evidence="10">
    <location>
        <begin position="242"/>
        <end position="276"/>
    </location>
</feature>
<dbReference type="AlphaFoldDB" id="A0A5A7MS65"/>
<evidence type="ECO:0000256" key="8">
    <source>
        <dbReference type="ARBA" id="ARBA00023136"/>
    </source>
</evidence>
<keyword evidence="8 9" id="KW-0472">Membrane</keyword>
<dbReference type="InterPro" id="IPR058982">
    <property type="entry name" value="Beta-barrel_AprE"/>
</dbReference>
<organism evidence="14 15">
    <name type="scientific">Iodidimonas gelatinilytica</name>
    <dbReference type="NCBI Taxonomy" id="1236966"/>
    <lineage>
        <taxon>Bacteria</taxon>
        <taxon>Pseudomonadati</taxon>
        <taxon>Pseudomonadota</taxon>
        <taxon>Alphaproteobacteria</taxon>
        <taxon>Iodidimonadales</taxon>
        <taxon>Iodidimonadaceae</taxon>
        <taxon>Iodidimonas</taxon>
    </lineage>
</organism>
<evidence type="ECO:0000256" key="2">
    <source>
        <dbReference type="ARBA" id="ARBA00009477"/>
    </source>
</evidence>
<dbReference type="PANTHER" id="PTHR30386:SF26">
    <property type="entry name" value="TRANSPORT PROTEIN COMB"/>
    <property type="match status" value="1"/>
</dbReference>
<evidence type="ECO:0000256" key="7">
    <source>
        <dbReference type="ARBA" id="ARBA00022989"/>
    </source>
</evidence>
<dbReference type="GO" id="GO:0005886">
    <property type="term" value="C:plasma membrane"/>
    <property type="evidence" value="ECO:0007669"/>
    <property type="project" value="UniProtKB-SubCell"/>
</dbReference>
<evidence type="ECO:0000256" key="9">
    <source>
        <dbReference type="RuleBase" id="RU365093"/>
    </source>
</evidence>
<feature type="transmembrane region" description="Helical" evidence="9">
    <location>
        <begin position="45"/>
        <end position="67"/>
    </location>
</feature>
<dbReference type="PRINTS" id="PR01490">
    <property type="entry name" value="RTXTOXIND"/>
</dbReference>
<keyword evidence="6 9" id="KW-0812">Transmembrane</keyword>
<evidence type="ECO:0000259" key="12">
    <source>
        <dbReference type="Pfam" id="PF25994"/>
    </source>
</evidence>
<evidence type="ECO:0000256" key="10">
    <source>
        <dbReference type="SAM" id="Coils"/>
    </source>
</evidence>
<keyword evidence="7 9" id="KW-1133">Transmembrane helix</keyword>
<dbReference type="Pfam" id="PF25994">
    <property type="entry name" value="HH_AprE"/>
    <property type="match status" value="1"/>
</dbReference>
<accession>A0A5A7MS65</accession>
<feature type="domain" description="AprE-like long alpha-helical hairpin" evidence="12">
    <location>
        <begin position="122"/>
        <end position="305"/>
    </location>
</feature>
<dbReference type="PROSITE" id="PS00543">
    <property type="entry name" value="HLYD_FAMILY"/>
    <property type="match status" value="1"/>
</dbReference>
<dbReference type="Pfam" id="PF26002">
    <property type="entry name" value="Beta-barrel_AprE"/>
    <property type="match status" value="1"/>
</dbReference>
<evidence type="ECO:0000256" key="4">
    <source>
        <dbReference type="ARBA" id="ARBA00022475"/>
    </source>
</evidence>
<gene>
    <name evidence="14" type="ORF">JCM17844_24790</name>
</gene>
<reference evidence="14 15" key="1">
    <citation type="submission" date="2019-09" db="EMBL/GenBank/DDBJ databases">
        <title>NBRP : Genome information of microbial organism related human and environment.</title>
        <authorList>
            <person name="Hattori M."/>
            <person name="Oshima K."/>
            <person name="Inaba H."/>
            <person name="Suda W."/>
            <person name="Sakamoto M."/>
            <person name="Iino T."/>
            <person name="Kitahara M."/>
            <person name="Oshida Y."/>
            <person name="Iida T."/>
            <person name="Kudo T."/>
            <person name="Itoh T."/>
            <person name="Ohkuma M."/>
        </authorList>
    </citation>
    <scope>NUCLEOTIDE SEQUENCE [LARGE SCALE GENOMIC DNA]</scope>
    <source>
        <strain evidence="14 15">Hi-2</strain>
    </source>
</reference>
<dbReference type="InterPro" id="IPR010129">
    <property type="entry name" value="T1SS_HlyD"/>
</dbReference>
<dbReference type="GO" id="GO:0009306">
    <property type="term" value="P:protein secretion"/>
    <property type="evidence" value="ECO:0007669"/>
    <property type="project" value="InterPro"/>
</dbReference>
<dbReference type="InterPro" id="IPR050739">
    <property type="entry name" value="MFP"/>
</dbReference>
<dbReference type="EMBL" id="BKCL01000009">
    <property type="protein sequence ID" value="GEQ98842.1"/>
    <property type="molecule type" value="Genomic_DNA"/>
</dbReference>
<evidence type="ECO:0000256" key="5">
    <source>
        <dbReference type="ARBA" id="ARBA00022519"/>
    </source>
</evidence>
<dbReference type="Gene3D" id="2.40.30.170">
    <property type="match status" value="1"/>
</dbReference>
<feature type="region of interest" description="Disordered" evidence="11">
    <location>
        <begin position="1"/>
        <end position="20"/>
    </location>
</feature>
<evidence type="ECO:0000256" key="1">
    <source>
        <dbReference type="ARBA" id="ARBA00004377"/>
    </source>
</evidence>
<name>A0A5A7MS65_9PROT</name>
<evidence type="ECO:0000313" key="15">
    <source>
        <dbReference type="Proteomes" id="UP000322084"/>
    </source>
</evidence>
<proteinExistence type="inferred from homology"/>
<evidence type="ECO:0000313" key="14">
    <source>
        <dbReference type="EMBL" id="GEQ98842.1"/>
    </source>
</evidence>
<evidence type="ECO:0000256" key="3">
    <source>
        <dbReference type="ARBA" id="ARBA00022448"/>
    </source>
</evidence>
<keyword evidence="10" id="KW-0175">Coiled coil</keyword>
<keyword evidence="3 9" id="KW-0813">Transport</keyword>
<keyword evidence="5 9" id="KW-0997">Cell inner membrane</keyword>
<comment type="subcellular location">
    <subcellularLocation>
        <location evidence="1 9">Cell inner membrane</location>
        <topology evidence="1 9">Single-pass membrane protein</topology>
    </subcellularLocation>
</comment>
<keyword evidence="4 9" id="KW-1003">Cell membrane</keyword>
<dbReference type="RefSeq" id="WP_150001064.1">
    <property type="nucleotide sequence ID" value="NZ_BKCL01000009.1"/>
</dbReference>
<evidence type="ECO:0000259" key="13">
    <source>
        <dbReference type="Pfam" id="PF26002"/>
    </source>
</evidence>
<feature type="domain" description="AprE-like beta-barrel" evidence="13">
    <location>
        <begin position="348"/>
        <end position="436"/>
    </location>
</feature>
<dbReference type="InterPro" id="IPR058781">
    <property type="entry name" value="HH_AprE-like"/>
</dbReference>
<dbReference type="PANTHER" id="PTHR30386">
    <property type="entry name" value="MEMBRANE FUSION SUBUNIT OF EMRAB-TOLC MULTIDRUG EFFLUX PUMP"/>
    <property type="match status" value="1"/>
</dbReference>